<organism evidence="2 3">
    <name type="scientific">Chaetomium strumarium</name>
    <dbReference type="NCBI Taxonomy" id="1170767"/>
    <lineage>
        <taxon>Eukaryota</taxon>
        <taxon>Fungi</taxon>
        <taxon>Dikarya</taxon>
        <taxon>Ascomycota</taxon>
        <taxon>Pezizomycotina</taxon>
        <taxon>Sordariomycetes</taxon>
        <taxon>Sordariomycetidae</taxon>
        <taxon>Sordariales</taxon>
        <taxon>Chaetomiaceae</taxon>
        <taxon>Chaetomium</taxon>
    </lineage>
</organism>
<feature type="compositionally biased region" description="Basic and acidic residues" evidence="1">
    <location>
        <begin position="60"/>
        <end position="70"/>
    </location>
</feature>
<dbReference type="Proteomes" id="UP001273166">
    <property type="component" value="Unassembled WGS sequence"/>
</dbReference>
<name>A0AAJ0GSV7_9PEZI</name>
<feature type="region of interest" description="Disordered" evidence="1">
    <location>
        <begin position="1"/>
        <end position="70"/>
    </location>
</feature>
<dbReference type="AlphaFoldDB" id="A0AAJ0GSV7"/>
<dbReference type="GeneID" id="87885789"/>
<gene>
    <name evidence="2" type="ORF">B0T15DRAFT_493675</name>
</gene>
<evidence type="ECO:0000313" key="2">
    <source>
        <dbReference type="EMBL" id="KAK3305516.1"/>
    </source>
</evidence>
<keyword evidence="3" id="KW-1185">Reference proteome</keyword>
<reference evidence="2" key="2">
    <citation type="submission" date="2023-06" db="EMBL/GenBank/DDBJ databases">
        <authorList>
            <consortium name="Lawrence Berkeley National Laboratory"/>
            <person name="Mondo S.J."/>
            <person name="Hensen N."/>
            <person name="Bonometti L."/>
            <person name="Westerberg I."/>
            <person name="Brannstrom I.O."/>
            <person name="Guillou S."/>
            <person name="Cros-Aarteil S."/>
            <person name="Calhoun S."/>
            <person name="Haridas S."/>
            <person name="Kuo A."/>
            <person name="Pangilinan J."/>
            <person name="Riley R."/>
            <person name="Labutti K."/>
            <person name="Andreopoulos B."/>
            <person name="Lipzen A."/>
            <person name="Chen C."/>
            <person name="Yanf M."/>
            <person name="Daum C."/>
            <person name="Ng V."/>
            <person name="Clum A."/>
            <person name="Steindorff A."/>
            <person name="Ohm R."/>
            <person name="Martin F."/>
            <person name="Silar P."/>
            <person name="Natvig D."/>
            <person name="Lalanne C."/>
            <person name="Gautier V."/>
            <person name="Ament-Velasquez S.L."/>
            <person name="Kruys A."/>
            <person name="Hutchinson M.I."/>
            <person name="Powell A.J."/>
            <person name="Barry K."/>
            <person name="Miller A.N."/>
            <person name="Grigoriev I.V."/>
            <person name="Debuchy R."/>
            <person name="Gladieux P."/>
            <person name="Thoren M.H."/>
            <person name="Johannesson H."/>
        </authorList>
    </citation>
    <scope>NUCLEOTIDE SEQUENCE</scope>
    <source>
        <strain evidence="2">CBS 333.67</strain>
    </source>
</reference>
<evidence type="ECO:0000313" key="3">
    <source>
        <dbReference type="Proteomes" id="UP001273166"/>
    </source>
</evidence>
<feature type="compositionally biased region" description="Basic and acidic residues" evidence="1">
    <location>
        <begin position="1"/>
        <end position="45"/>
    </location>
</feature>
<proteinExistence type="predicted"/>
<feature type="compositionally biased region" description="Low complexity" evidence="1">
    <location>
        <begin position="46"/>
        <end position="59"/>
    </location>
</feature>
<comment type="caution">
    <text evidence="2">The sequence shown here is derived from an EMBL/GenBank/DDBJ whole genome shotgun (WGS) entry which is preliminary data.</text>
</comment>
<dbReference type="EMBL" id="JAUDZG010000004">
    <property type="protein sequence ID" value="KAK3305516.1"/>
    <property type="molecule type" value="Genomic_DNA"/>
</dbReference>
<evidence type="ECO:0000256" key="1">
    <source>
        <dbReference type="SAM" id="MobiDB-lite"/>
    </source>
</evidence>
<reference evidence="2" key="1">
    <citation type="journal article" date="2023" name="Mol. Phylogenet. Evol.">
        <title>Genome-scale phylogeny and comparative genomics of the fungal order Sordariales.</title>
        <authorList>
            <person name="Hensen N."/>
            <person name="Bonometti L."/>
            <person name="Westerberg I."/>
            <person name="Brannstrom I.O."/>
            <person name="Guillou S."/>
            <person name="Cros-Aarteil S."/>
            <person name="Calhoun S."/>
            <person name="Haridas S."/>
            <person name="Kuo A."/>
            <person name="Mondo S."/>
            <person name="Pangilinan J."/>
            <person name="Riley R."/>
            <person name="LaButti K."/>
            <person name="Andreopoulos B."/>
            <person name="Lipzen A."/>
            <person name="Chen C."/>
            <person name="Yan M."/>
            <person name="Daum C."/>
            <person name="Ng V."/>
            <person name="Clum A."/>
            <person name="Steindorff A."/>
            <person name="Ohm R.A."/>
            <person name="Martin F."/>
            <person name="Silar P."/>
            <person name="Natvig D.O."/>
            <person name="Lalanne C."/>
            <person name="Gautier V."/>
            <person name="Ament-Velasquez S.L."/>
            <person name="Kruys A."/>
            <person name="Hutchinson M.I."/>
            <person name="Powell A.J."/>
            <person name="Barry K."/>
            <person name="Miller A.N."/>
            <person name="Grigoriev I.V."/>
            <person name="Debuchy R."/>
            <person name="Gladieux P."/>
            <person name="Hiltunen Thoren M."/>
            <person name="Johannesson H."/>
        </authorList>
    </citation>
    <scope>NUCLEOTIDE SEQUENCE</scope>
    <source>
        <strain evidence="2">CBS 333.67</strain>
    </source>
</reference>
<dbReference type="RefSeq" id="XP_062721296.1">
    <property type="nucleotide sequence ID" value="XM_062866960.1"/>
</dbReference>
<protein>
    <submittedName>
        <fullName evidence="2">Uncharacterized protein</fullName>
    </submittedName>
</protein>
<accession>A0AAJ0GSV7</accession>
<sequence length="70" mass="7388">MTRSKSNMDSDAAARIRRARGEKDPFSKRASDAARRNDQRPKDVGDSSSKSGGSSSGSKGDQKSGGGEKK</sequence>